<dbReference type="InterPro" id="IPR036866">
    <property type="entry name" value="RibonucZ/Hydroxyglut_hydro"/>
</dbReference>
<dbReference type="Gene3D" id="3.60.15.10">
    <property type="entry name" value="Ribonuclease Z/Hydroxyacylglutathione hydrolase-like"/>
    <property type="match status" value="1"/>
</dbReference>
<dbReference type="EC" id="3.1.2.6" evidence="5"/>
<dbReference type="InterPro" id="IPR035680">
    <property type="entry name" value="Clx_II_MBL"/>
</dbReference>
<evidence type="ECO:0000256" key="5">
    <source>
        <dbReference type="ARBA" id="ARBA00011917"/>
    </source>
</evidence>
<gene>
    <name evidence="11" type="ORF">C9374_013196</name>
</gene>
<dbReference type="SUPFAM" id="SSF56281">
    <property type="entry name" value="Metallo-hydrolase/oxidoreductase"/>
    <property type="match status" value="1"/>
</dbReference>
<feature type="domain" description="Metallo-beta-lactamase" evidence="10">
    <location>
        <begin position="23"/>
        <end position="202"/>
    </location>
</feature>
<keyword evidence="12" id="KW-1185">Reference proteome</keyword>
<evidence type="ECO:0000259" key="10">
    <source>
        <dbReference type="SMART" id="SM00849"/>
    </source>
</evidence>
<organism evidence="11 12">
    <name type="scientific">Naegleria lovaniensis</name>
    <name type="common">Amoeba</name>
    <dbReference type="NCBI Taxonomy" id="51637"/>
    <lineage>
        <taxon>Eukaryota</taxon>
        <taxon>Discoba</taxon>
        <taxon>Heterolobosea</taxon>
        <taxon>Tetramitia</taxon>
        <taxon>Eutetramitia</taxon>
        <taxon>Vahlkampfiidae</taxon>
        <taxon>Naegleria</taxon>
    </lineage>
</organism>
<dbReference type="PANTHER" id="PTHR11935">
    <property type="entry name" value="BETA LACTAMASE DOMAIN"/>
    <property type="match status" value="1"/>
</dbReference>
<dbReference type="Pfam" id="PF00753">
    <property type="entry name" value="Lactamase_B"/>
    <property type="match status" value="1"/>
</dbReference>
<proteinExistence type="inferred from homology"/>
<evidence type="ECO:0000313" key="12">
    <source>
        <dbReference type="Proteomes" id="UP000816034"/>
    </source>
</evidence>
<comment type="pathway">
    <text evidence="3">Secondary metabolite metabolism; methylglyoxal degradation; (R)-lactate from methylglyoxal: step 2/2.</text>
</comment>
<accession>A0AA88GBH7</accession>
<dbReference type="AlphaFoldDB" id="A0AA88GBH7"/>
<dbReference type="PANTHER" id="PTHR11935:SF94">
    <property type="entry name" value="TENZING NORGAY, ISOFORM C"/>
    <property type="match status" value="1"/>
</dbReference>
<evidence type="ECO:0000256" key="8">
    <source>
        <dbReference type="ARBA" id="ARBA00022833"/>
    </source>
</evidence>
<dbReference type="CDD" id="cd07723">
    <property type="entry name" value="hydroxyacylglutathione_hydrolase_MBL-fold"/>
    <property type="match status" value="1"/>
</dbReference>
<dbReference type="GO" id="GO:0046872">
    <property type="term" value="F:metal ion binding"/>
    <property type="evidence" value="ECO:0007669"/>
    <property type="project" value="UniProtKB-KW"/>
</dbReference>
<comment type="caution">
    <text evidence="11">The sequence shown here is derived from an EMBL/GenBank/DDBJ whole genome shotgun (WGS) entry which is preliminary data.</text>
</comment>
<evidence type="ECO:0000313" key="11">
    <source>
        <dbReference type="EMBL" id="KAG2372744.1"/>
    </source>
</evidence>
<evidence type="ECO:0000256" key="7">
    <source>
        <dbReference type="ARBA" id="ARBA00022801"/>
    </source>
</evidence>
<dbReference type="InterPro" id="IPR032282">
    <property type="entry name" value="HAGH_C"/>
</dbReference>
<dbReference type="EMBL" id="PYSW02000068">
    <property type="protein sequence ID" value="KAG2372744.1"/>
    <property type="molecule type" value="Genomic_DNA"/>
</dbReference>
<evidence type="ECO:0000256" key="9">
    <source>
        <dbReference type="ARBA" id="ARBA00031044"/>
    </source>
</evidence>
<protein>
    <recommendedName>
        <fullName evidence="5">hydroxyacylglutathione hydrolase</fullName>
        <ecNumber evidence="5">3.1.2.6</ecNumber>
    </recommendedName>
    <alternativeName>
        <fullName evidence="9">Glyoxalase II</fullName>
    </alternativeName>
</protein>
<keyword evidence="8" id="KW-0862">Zinc</keyword>
<comment type="cofactor">
    <cofactor evidence="2">
        <name>Zn(2+)</name>
        <dbReference type="ChEBI" id="CHEBI:29105"/>
    </cofactor>
</comment>
<evidence type="ECO:0000256" key="3">
    <source>
        <dbReference type="ARBA" id="ARBA00004963"/>
    </source>
</evidence>
<evidence type="ECO:0000256" key="6">
    <source>
        <dbReference type="ARBA" id="ARBA00022723"/>
    </source>
</evidence>
<dbReference type="InterPro" id="IPR001279">
    <property type="entry name" value="Metallo-B-lactamas"/>
</dbReference>
<evidence type="ECO:0000256" key="2">
    <source>
        <dbReference type="ARBA" id="ARBA00001947"/>
    </source>
</evidence>
<name>A0AA88GBH7_NAELO</name>
<comment type="similarity">
    <text evidence="4">Belongs to the metallo-beta-lactamase superfamily. Glyoxalase II family.</text>
</comment>
<dbReference type="RefSeq" id="XP_044541919.1">
    <property type="nucleotide sequence ID" value="XM_044689045.1"/>
</dbReference>
<dbReference type="Proteomes" id="UP000816034">
    <property type="component" value="Unassembled WGS sequence"/>
</dbReference>
<comment type="catalytic activity">
    <reaction evidence="1">
        <text>an S-(2-hydroxyacyl)glutathione + H2O = a 2-hydroxy carboxylate + glutathione + H(+)</text>
        <dbReference type="Rhea" id="RHEA:21864"/>
        <dbReference type="ChEBI" id="CHEBI:15377"/>
        <dbReference type="ChEBI" id="CHEBI:15378"/>
        <dbReference type="ChEBI" id="CHEBI:57925"/>
        <dbReference type="ChEBI" id="CHEBI:58896"/>
        <dbReference type="ChEBI" id="CHEBI:71261"/>
        <dbReference type="EC" id="3.1.2.6"/>
    </reaction>
</comment>
<evidence type="ECO:0000256" key="4">
    <source>
        <dbReference type="ARBA" id="ARBA00006759"/>
    </source>
</evidence>
<dbReference type="GeneID" id="68105649"/>
<dbReference type="GO" id="GO:0004416">
    <property type="term" value="F:hydroxyacylglutathione hydrolase activity"/>
    <property type="evidence" value="ECO:0007669"/>
    <property type="project" value="UniProtKB-EC"/>
</dbReference>
<evidence type="ECO:0000256" key="1">
    <source>
        <dbReference type="ARBA" id="ARBA00001623"/>
    </source>
</evidence>
<keyword evidence="6" id="KW-0479">Metal-binding</keyword>
<keyword evidence="7" id="KW-0378">Hydrolase</keyword>
<sequence length="306" mass="35271">MLKTKTIRLNSILSLQLLPFFSDNYCYALINHRTKQFALVDPADPAKIQQYLSDVQNQFQDKKLIAILCTHKHYDHAGGNSYFQKTDPLIEIYGGTESEAVNKVIPTEERKGFEFKLFDDQTQIQAYHTPCHTKGHVCYVLQNKKENGDEWNCVFSGDTIFAAGCGKFFEGSAQDMYSNIQLIRSLFSDVNEAKRTLLCCGHEYTVKNVQFLVDRISNVPLVTQYLEKFKNLSNNGEFCVPTTIWEEFELNPYFRAIDDENCELNSAQEKSNYFRKMSEYLGEQDVTTSNAAVDLLKKVRELKDQY</sequence>
<dbReference type="SMART" id="SM00849">
    <property type="entry name" value="Lactamase_B"/>
    <property type="match status" value="1"/>
</dbReference>
<dbReference type="Pfam" id="PF16123">
    <property type="entry name" value="HAGH_C"/>
    <property type="match status" value="1"/>
</dbReference>
<reference evidence="11 12" key="1">
    <citation type="journal article" date="2018" name="BMC Genomics">
        <title>The genome of Naegleria lovaniensis, the basis for a comparative approach to unravel pathogenicity factors of the human pathogenic amoeba N. fowleri.</title>
        <authorList>
            <person name="Liechti N."/>
            <person name="Schurch N."/>
            <person name="Bruggmann R."/>
            <person name="Wittwer M."/>
        </authorList>
    </citation>
    <scope>NUCLEOTIDE SEQUENCE [LARGE SCALE GENOMIC DNA]</scope>
    <source>
        <strain evidence="11 12">ATCC 30569</strain>
    </source>
</reference>